<dbReference type="HOGENOM" id="CLU_063084_3_0_1"/>
<evidence type="ECO:0000256" key="4">
    <source>
        <dbReference type="ARBA" id="ARBA00023157"/>
    </source>
</evidence>
<keyword evidence="8" id="KW-1185">Reference proteome</keyword>
<name>A0A0C9WMY2_9AGAR</name>
<keyword evidence="4" id="KW-1015">Disulfide bond</keyword>
<dbReference type="InterPro" id="IPR008427">
    <property type="entry name" value="Extracellular_membr_CFEM_dom"/>
</dbReference>
<sequence length="171" mass="17125">MHSKLVSVALFAALASASTLFARQVRVSPCVGNCVTDGDRGDCSESEGYNCLCNDTPYINSVFECVEKTCTSADLAAAREAAREICLPLGVTLPPAFGIESATTSSAAMYGSASTRSSAPASSTTNYAATVSSTSAAPAATSKSAGSTVDFDPFAGLAGVAAFAGLAALLL</sequence>
<comment type="subcellular location">
    <subcellularLocation>
        <location evidence="1">Secreted</location>
    </subcellularLocation>
</comment>
<dbReference type="GO" id="GO:0005576">
    <property type="term" value="C:extracellular region"/>
    <property type="evidence" value="ECO:0007669"/>
    <property type="project" value="UniProtKB-SubCell"/>
</dbReference>
<evidence type="ECO:0000256" key="3">
    <source>
        <dbReference type="ARBA" id="ARBA00022729"/>
    </source>
</evidence>
<dbReference type="Pfam" id="PF05730">
    <property type="entry name" value="CFEM"/>
    <property type="match status" value="1"/>
</dbReference>
<feature type="domain" description="CFEM" evidence="6">
    <location>
        <begin position="1"/>
        <end position="114"/>
    </location>
</feature>
<keyword evidence="2" id="KW-0964">Secreted</keyword>
<proteinExistence type="predicted"/>
<dbReference type="STRING" id="1095629.A0A0C9WMY2"/>
<evidence type="ECO:0000313" key="7">
    <source>
        <dbReference type="EMBL" id="KIJ98614.1"/>
    </source>
</evidence>
<dbReference type="PROSITE" id="PS52012">
    <property type="entry name" value="CFEM"/>
    <property type="match status" value="1"/>
</dbReference>
<feature type="signal peptide" evidence="5">
    <location>
        <begin position="1"/>
        <end position="17"/>
    </location>
</feature>
<protein>
    <recommendedName>
        <fullName evidence="6">CFEM domain-containing protein</fullName>
    </recommendedName>
</protein>
<keyword evidence="3 5" id="KW-0732">Signal</keyword>
<reference evidence="7 8" key="1">
    <citation type="submission" date="2014-04" db="EMBL/GenBank/DDBJ databases">
        <authorList>
            <consortium name="DOE Joint Genome Institute"/>
            <person name="Kuo A."/>
            <person name="Kohler A."/>
            <person name="Nagy L.G."/>
            <person name="Floudas D."/>
            <person name="Copeland A."/>
            <person name="Barry K.W."/>
            <person name="Cichocki N."/>
            <person name="Veneault-Fourrey C."/>
            <person name="LaButti K."/>
            <person name="Lindquist E.A."/>
            <person name="Lipzen A."/>
            <person name="Lundell T."/>
            <person name="Morin E."/>
            <person name="Murat C."/>
            <person name="Sun H."/>
            <person name="Tunlid A."/>
            <person name="Henrissat B."/>
            <person name="Grigoriev I.V."/>
            <person name="Hibbett D.S."/>
            <person name="Martin F."/>
            <person name="Nordberg H.P."/>
            <person name="Cantor M.N."/>
            <person name="Hua S.X."/>
        </authorList>
    </citation>
    <scope>NUCLEOTIDE SEQUENCE [LARGE SCALE GENOMIC DNA]</scope>
    <source>
        <strain evidence="7 8">LaAM-08-1</strain>
    </source>
</reference>
<dbReference type="EMBL" id="KN838665">
    <property type="protein sequence ID" value="KIJ98614.1"/>
    <property type="molecule type" value="Genomic_DNA"/>
</dbReference>
<evidence type="ECO:0000256" key="2">
    <source>
        <dbReference type="ARBA" id="ARBA00022525"/>
    </source>
</evidence>
<feature type="chain" id="PRO_5002205448" description="CFEM domain-containing protein" evidence="5">
    <location>
        <begin position="18"/>
        <end position="171"/>
    </location>
</feature>
<evidence type="ECO:0000313" key="8">
    <source>
        <dbReference type="Proteomes" id="UP000054477"/>
    </source>
</evidence>
<gene>
    <name evidence="7" type="ORF">K443DRAFT_680643</name>
</gene>
<accession>A0A0C9WMY2</accession>
<reference evidence="8" key="2">
    <citation type="submission" date="2015-01" db="EMBL/GenBank/DDBJ databases">
        <title>Evolutionary Origins and Diversification of the Mycorrhizal Mutualists.</title>
        <authorList>
            <consortium name="DOE Joint Genome Institute"/>
            <consortium name="Mycorrhizal Genomics Consortium"/>
            <person name="Kohler A."/>
            <person name="Kuo A."/>
            <person name="Nagy L.G."/>
            <person name="Floudas D."/>
            <person name="Copeland A."/>
            <person name="Barry K.W."/>
            <person name="Cichocki N."/>
            <person name="Veneault-Fourrey C."/>
            <person name="LaButti K."/>
            <person name="Lindquist E.A."/>
            <person name="Lipzen A."/>
            <person name="Lundell T."/>
            <person name="Morin E."/>
            <person name="Murat C."/>
            <person name="Riley R."/>
            <person name="Ohm R."/>
            <person name="Sun H."/>
            <person name="Tunlid A."/>
            <person name="Henrissat B."/>
            <person name="Grigoriev I.V."/>
            <person name="Hibbett D.S."/>
            <person name="Martin F."/>
        </authorList>
    </citation>
    <scope>NUCLEOTIDE SEQUENCE [LARGE SCALE GENOMIC DNA]</scope>
    <source>
        <strain evidence="8">LaAM-08-1</strain>
    </source>
</reference>
<dbReference type="OrthoDB" id="3065412at2759"/>
<dbReference type="AlphaFoldDB" id="A0A0C9WMY2"/>
<dbReference type="Proteomes" id="UP000054477">
    <property type="component" value="Unassembled WGS sequence"/>
</dbReference>
<organism evidence="7 8">
    <name type="scientific">Laccaria amethystina LaAM-08-1</name>
    <dbReference type="NCBI Taxonomy" id="1095629"/>
    <lineage>
        <taxon>Eukaryota</taxon>
        <taxon>Fungi</taxon>
        <taxon>Dikarya</taxon>
        <taxon>Basidiomycota</taxon>
        <taxon>Agaricomycotina</taxon>
        <taxon>Agaricomycetes</taxon>
        <taxon>Agaricomycetidae</taxon>
        <taxon>Agaricales</taxon>
        <taxon>Agaricineae</taxon>
        <taxon>Hydnangiaceae</taxon>
        <taxon>Laccaria</taxon>
    </lineage>
</organism>
<evidence type="ECO:0000256" key="5">
    <source>
        <dbReference type="SAM" id="SignalP"/>
    </source>
</evidence>
<evidence type="ECO:0000259" key="6">
    <source>
        <dbReference type="PROSITE" id="PS52012"/>
    </source>
</evidence>
<evidence type="ECO:0000256" key="1">
    <source>
        <dbReference type="ARBA" id="ARBA00004613"/>
    </source>
</evidence>